<keyword evidence="2 3" id="KW-0694">RNA-binding</keyword>
<dbReference type="Proteomes" id="UP001139887">
    <property type="component" value="Unassembled WGS sequence"/>
</dbReference>
<keyword evidence="1" id="KW-0677">Repeat</keyword>
<dbReference type="InterPro" id="IPR000504">
    <property type="entry name" value="RRM_dom"/>
</dbReference>
<evidence type="ECO:0000256" key="4">
    <source>
        <dbReference type="SAM" id="MobiDB-lite"/>
    </source>
</evidence>
<dbReference type="GO" id="GO:0003723">
    <property type="term" value="F:RNA binding"/>
    <property type="evidence" value="ECO:0007669"/>
    <property type="project" value="UniProtKB-UniRule"/>
</dbReference>
<evidence type="ECO:0000256" key="3">
    <source>
        <dbReference type="PROSITE-ProRule" id="PRU00176"/>
    </source>
</evidence>
<feature type="compositionally biased region" description="Basic and acidic residues" evidence="4">
    <location>
        <begin position="139"/>
        <end position="157"/>
    </location>
</feature>
<feature type="compositionally biased region" description="Polar residues" evidence="4">
    <location>
        <begin position="327"/>
        <end position="343"/>
    </location>
</feature>
<dbReference type="PROSITE" id="PS50102">
    <property type="entry name" value="RRM"/>
    <property type="match status" value="1"/>
</dbReference>
<keyword evidence="6" id="KW-0648">Protein biosynthesis</keyword>
<dbReference type="OrthoDB" id="48651at2759"/>
<dbReference type="InterPro" id="IPR012677">
    <property type="entry name" value="Nucleotide-bd_a/b_plait_sf"/>
</dbReference>
<dbReference type="PANTHER" id="PTHR23236">
    <property type="entry name" value="EUKARYOTIC TRANSLATION INITIATION FACTOR 4B/4H"/>
    <property type="match status" value="1"/>
</dbReference>
<organism evidence="6 7">
    <name type="scientific">Coemansia brasiliensis</name>
    <dbReference type="NCBI Taxonomy" id="2650707"/>
    <lineage>
        <taxon>Eukaryota</taxon>
        <taxon>Fungi</taxon>
        <taxon>Fungi incertae sedis</taxon>
        <taxon>Zoopagomycota</taxon>
        <taxon>Kickxellomycotina</taxon>
        <taxon>Kickxellomycetes</taxon>
        <taxon>Kickxellales</taxon>
        <taxon>Kickxellaceae</taxon>
        <taxon>Coemansia</taxon>
    </lineage>
</organism>
<dbReference type="EMBL" id="JANBUW010001089">
    <property type="protein sequence ID" value="KAJ2844408.1"/>
    <property type="molecule type" value="Genomic_DNA"/>
</dbReference>
<evidence type="ECO:0000256" key="1">
    <source>
        <dbReference type="ARBA" id="ARBA00022737"/>
    </source>
</evidence>
<comment type="caution">
    <text evidence="6">The sequence shown here is derived from an EMBL/GenBank/DDBJ whole genome shotgun (WGS) entry which is preliminary data.</text>
</comment>
<dbReference type="InterPro" id="IPR035979">
    <property type="entry name" value="RBD_domain_sf"/>
</dbReference>
<evidence type="ECO:0000256" key="2">
    <source>
        <dbReference type="ARBA" id="ARBA00022884"/>
    </source>
</evidence>
<keyword evidence="6" id="KW-0396">Initiation factor</keyword>
<dbReference type="Pfam" id="PF00076">
    <property type="entry name" value="RRM_1"/>
    <property type="match status" value="1"/>
</dbReference>
<dbReference type="Gene3D" id="3.30.70.330">
    <property type="match status" value="1"/>
</dbReference>
<feature type="compositionally biased region" description="Basic and acidic residues" evidence="4">
    <location>
        <begin position="167"/>
        <end position="185"/>
    </location>
</feature>
<feature type="compositionally biased region" description="Basic and acidic residues" evidence="4">
    <location>
        <begin position="212"/>
        <end position="235"/>
    </location>
</feature>
<gene>
    <name evidence="6" type="primary">TIF3</name>
    <name evidence="6" type="ORF">IWW36_005202</name>
</gene>
<evidence type="ECO:0000259" key="5">
    <source>
        <dbReference type="PROSITE" id="PS50102"/>
    </source>
</evidence>
<feature type="compositionally biased region" description="Basic and acidic residues" evidence="4">
    <location>
        <begin position="260"/>
        <end position="280"/>
    </location>
</feature>
<dbReference type="GO" id="GO:0003743">
    <property type="term" value="F:translation initiation factor activity"/>
    <property type="evidence" value="ECO:0007669"/>
    <property type="project" value="UniProtKB-KW"/>
</dbReference>
<reference evidence="6" key="1">
    <citation type="submission" date="2022-07" db="EMBL/GenBank/DDBJ databases">
        <title>Phylogenomic reconstructions and comparative analyses of Kickxellomycotina fungi.</title>
        <authorList>
            <person name="Reynolds N.K."/>
            <person name="Stajich J.E."/>
            <person name="Barry K."/>
            <person name="Grigoriev I.V."/>
            <person name="Crous P."/>
            <person name="Smith M.E."/>
        </authorList>
    </citation>
    <scope>NUCLEOTIDE SEQUENCE</scope>
    <source>
        <strain evidence="6">NRRL 1566</strain>
    </source>
</reference>
<dbReference type="PANTHER" id="PTHR23236:SF119">
    <property type="entry name" value="NUCLEAR RNA-BINDING PROTEIN SART-3"/>
    <property type="match status" value="1"/>
</dbReference>
<sequence>MSLGDFLGDGPSTASWADEELALPTAPMSVVEPSTRTTLANALDRKEMMAHRRAEQAQTIEYPTEPPFTAYVSNLPFDVTEDQLQEMFAPVEHIRLIRDRETDRLKGFGYVDFSDVEGLKRAVQMDGKELGGRPLRIGVSERREERGGQNWRRDDGMGSRNSSGFGRPREPREPTAAEAADDWRAHKSPAAATERMPRSSSGFGRSSSGFGRPREPREPTAAESAGDWRMHKSPEESAASGEQQQRRSGRFSRTSSGDGEGERVWRSPRTERTGSREPRAPRVQTAADQASSWRTPRAAGEPSKEWNRVDRAPRDAKPSGEPRGSRAKQQSAAEETGNWRRQA</sequence>
<evidence type="ECO:0000313" key="6">
    <source>
        <dbReference type="EMBL" id="KAJ2844408.1"/>
    </source>
</evidence>
<feature type="domain" description="RRM" evidence="5">
    <location>
        <begin position="68"/>
        <end position="142"/>
    </location>
</feature>
<protein>
    <submittedName>
        <fullName evidence="6">Eukaryotic translation initiation factor 4B</fullName>
    </submittedName>
</protein>
<feature type="compositionally biased region" description="Basic and acidic residues" evidence="4">
    <location>
        <begin position="302"/>
        <end position="324"/>
    </location>
</feature>
<evidence type="ECO:0000313" key="7">
    <source>
        <dbReference type="Proteomes" id="UP001139887"/>
    </source>
</evidence>
<name>A0A9W8I254_9FUNG</name>
<proteinExistence type="predicted"/>
<dbReference type="SUPFAM" id="SSF54928">
    <property type="entry name" value="RNA-binding domain, RBD"/>
    <property type="match status" value="1"/>
</dbReference>
<dbReference type="AlphaFoldDB" id="A0A9W8I254"/>
<feature type="region of interest" description="Disordered" evidence="4">
    <location>
        <begin position="136"/>
        <end position="343"/>
    </location>
</feature>
<feature type="compositionally biased region" description="Low complexity" evidence="4">
    <location>
        <begin position="198"/>
        <end position="211"/>
    </location>
</feature>
<keyword evidence="7" id="KW-1185">Reference proteome</keyword>
<accession>A0A9W8I254</accession>
<dbReference type="SMART" id="SM00360">
    <property type="entry name" value="RRM"/>
    <property type="match status" value="1"/>
</dbReference>